<dbReference type="RefSeq" id="WP_087629968.1">
    <property type="nucleotide sequence ID" value="NZ_FCNZ02000005.1"/>
</dbReference>
<dbReference type="PROSITE" id="PS50850">
    <property type="entry name" value="MFS"/>
    <property type="match status" value="1"/>
</dbReference>
<dbReference type="GO" id="GO:0022857">
    <property type="term" value="F:transmembrane transporter activity"/>
    <property type="evidence" value="ECO:0007669"/>
    <property type="project" value="InterPro"/>
</dbReference>
<dbReference type="PANTHER" id="PTHR42718">
    <property type="entry name" value="MAJOR FACILITATOR SUPERFAMILY MULTIDRUG TRANSPORTER MFSC"/>
    <property type="match status" value="1"/>
</dbReference>
<feature type="transmembrane region" description="Helical" evidence="7">
    <location>
        <begin position="163"/>
        <end position="184"/>
    </location>
</feature>
<feature type="transmembrane region" description="Helical" evidence="7">
    <location>
        <begin position="45"/>
        <end position="64"/>
    </location>
</feature>
<sequence length="500" mass="51686">MIRSTATTGVLLAAILGSSMAFIDGTVVNVALAALQASLHATASQLQWVVEAYALTLASLLLLGGSLGDLYGRRKIFAAGVVIFAAASAWCGLAETVYTLITARAMQGIGAALLVPGSLSLISASFPAERRGRAIGTWSAFTAIMAAFGPVAGGWMIEQLSWRAVFFINLPLAAVVVWITLSGVPESRNDSMPQTLDWPGALLACAGLGCVTFALIEAARGGTVIATTAACGVVALILFVVVEARSTAPMMPLALFRSRTFAGANLITLFLYAAFGGTLYFLPLDLIQVEGYTATEAGAALLPLILLIFALSRWSGGLIASHGARLPLVVGPLIVAAGFAWLAASASTRAGASYWSTIFPPMFVLGLGMATCVAPLTTTVMNAVQLNDAGVASGVNNAVSRIAGLLAIAVFGVLLSVRFDSMLQEKLEALALSADMRNAVYMQRALLAGIHSGNPAVARAIDESFVSGYRLVLLIAATLAIASSASAYLLLPREDVAQKG</sequence>
<dbReference type="EMBL" id="FCNZ02000005">
    <property type="protein sequence ID" value="SAL33089.1"/>
    <property type="molecule type" value="Genomic_DNA"/>
</dbReference>
<keyword evidence="5 7" id="KW-1133">Transmembrane helix</keyword>
<dbReference type="Gene3D" id="1.20.1250.20">
    <property type="entry name" value="MFS general substrate transporter like domains"/>
    <property type="match status" value="1"/>
</dbReference>
<feature type="transmembrane region" description="Helical" evidence="7">
    <location>
        <begin position="263"/>
        <end position="282"/>
    </location>
</feature>
<evidence type="ECO:0000256" key="5">
    <source>
        <dbReference type="ARBA" id="ARBA00022989"/>
    </source>
</evidence>
<evidence type="ECO:0000259" key="8">
    <source>
        <dbReference type="PROSITE" id="PS50850"/>
    </source>
</evidence>
<dbReference type="SUPFAM" id="SSF103473">
    <property type="entry name" value="MFS general substrate transporter"/>
    <property type="match status" value="1"/>
</dbReference>
<feature type="transmembrane region" description="Helical" evidence="7">
    <location>
        <begin position="76"/>
        <end position="101"/>
    </location>
</feature>
<dbReference type="CDD" id="cd17321">
    <property type="entry name" value="MFS_MMR_MDR_like"/>
    <property type="match status" value="1"/>
</dbReference>
<gene>
    <name evidence="9" type="ORF">AWB66_01849</name>
</gene>
<evidence type="ECO:0000256" key="2">
    <source>
        <dbReference type="ARBA" id="ARBA00022448"/>
    </source>
</evidence>
<evidence type="ECO:0000256" key="7">
    <source>
        <dbReference type="SAM" id="Phobius"/>
    </source>
</evidence>
<evidence type="ECO:0000313" key="10">
    <source>
        <dbReference type="Proteomes" id="UP000054717"/>
    </source>
</evidence>
<dbReference type="InterPro" id="IPR036259">
    <property type="entry name" value="MFS_trans_sf"/>
</dbReference>
<dbReference type="Proteomes" id="UP000054717">
    <property type="component" value="Unassembled WGS sequence"/>
</dbReference>
<evidence type="ECO:0000313" key="9">
    <source>
        <dbReference type="EMBL" id="SAL33089.1"/>
    </source>
</evidence>
<dbReference type="InterPro" id="IPR011701">
    <property type="entry name" value="MFS"/>
</dbReference>
<keyword evidence="10" id="KW-1185">Reference proteome</keyword>
<dbReference type="STRING" id="326475.AWB66_01849"/>
<dbReference type="InterPro" id="IPR020846">
    <property type="entry name" value="MFS_dom"/>
</dbReference>
<feature type="transmembrane region" description="Helical" evidence="7">
    <location>
        <begin position="294"/>
        <end position="314"/>
    </location>
</feature>
<evidence type="ECO:0000256" key="4">
    <source>
        <dbReference type="ARBA" id="ARBA00022692"/>
    </source>
</evidence>
<name>A0A158GN98_9BURK</name>
<dbReference type="Gene3D" id="1.20.1720.10">
    <property type="entry name" value="Multidrug resistance protein D"/>
    <property type="match status" value="1"/>
</dbReference>
<dbReference type="Pfam" id="PF07690">
    <property type="entry name" value="MFS_1"/>
    <property type="match status" value="1"/>
</dbReference>
<keyword evidence="4 7" id="KW-0812">Transmembrane</keyword>
<protein>
    <submittedName>
        <fullName evidence="9">Major facilitator transporter</fullName>
    </submittedName>
</protein>
<feature type="transmembrane region" description="Helical" evidence="7">
    <location>
        <begin position="107"/>
        <end position="126"/>
    </location>
</feature>
<feature type="transmembrane region" description="Helical" evidence="7">
    <location>
        <begin position="138"/>
        <end position="157"/>
    </location>
</feature>
<proteinExistence type="predicted"/>
<comment type="caution">
    <text evidence="9">The sequence shown here is derived from an EMBL/GenBank/DDBJ whole genome shotgun (WGS) entry which is preliminary data.</text>
</comment>
<feature type="domain" description="Major facilitator superfamily (MFS) profile" evidence="8">
    <location>
        <begin position="10"/>
        <end position="495"/>
    </location>
</feature>
<dbReference type="InterPro" id="IPR004638">
    <property type="entry name" value="EmrB-like"/>
</dbReference>
<dbReference type="NCBIfam" id="TIGR00711">
    <property type="entry name" value="efflux_EmrB"/>
    <property type="match status" value="1"/>
</dbReference>
<feature type="transmembrane region" description="Helical" evidence="7">
    <location>
        <begin position="222"/>
        <end position="242"/>
    </location>
</feature>
<reference evidence="9" key="1">
    <citation type="submission" date="2016-01" db="EMBL/GenBank/DDBJ databases">
        <authorList>
            <person name="Peeters Charlotte."/>
        </authorList>
    </citation>
    <scope>NUCLEOTIDE SEQUENCE</scope>
    <source>
        <strain evidence="9">LMG 22936</strain>
    </source>
</reference>
<feature type="transmembrane region" description="Helical" evidence="7">
    <location>
        <begin position="471"/>
        <end position="491"/>
    </location>
</feature>
<evidence type="ECO:0000256" key="1">
    <source>
        <dbReference type="ARBA" id="ARBA00004651"/>
    </source>
</evidence>
<evidence type="ECO:0000256" key="6">
    <source>
        <dbReference type="ARBA" id="ARBA00023136"/>
    </source>
</evidence>
<feature type="transmembrane region" description="Helical" evidence="7">
    <location>
        <begin position="398"/>
        <end position="417"/>
    </location>
</feature>
<organism evidence="9 10">
    <name type="scientific">Caballeronia telluris</name>
    <dbReference type="NCBI Taxonomy" id="326475"/>
    <lineage>
        <taxon>Bacteria</taxon>
        <taxon>Pseudomonadati</taxon>
        <taxon>Pseudomonadota</taxon>
        <taxon>Betaproteobacteria</taxon>
        <taxon>Burkholderiales</taxon>
        <taxon>Burkholderiaceae</taxon>
        <taxon>Caballeronia</taxon>
    </lineage>
</organism>
<feature type="transmembrane region" description="Helical" evidence="7">
    <location>
        <begin position="196"/>
        <end position="216"/>
    </location>
</feature>
<evidence type="ECO:0000256" key="3">
    <source>
        <dbReference type="ARBA" id="ARBA00022475"/>
    </source>
</evidence>
<dbReference type="AlphaFoldDB" id="A0A158GN98"/>
<keyword evidence="3" id="KW-1003">Cell membrane</keyword>
<accession>A0A158GN98</accession>
<dbReference type="PANTHER" id="PTHR42718:SF42">
    <property type="entry name" value="EXPORT PROTEIN"/>
    <property type="match status" value="1"/>
</dbReference>
<feature type="transmembrane region" description="Helical" evidence="7">
    <location>
        <begin position="358"/>
        <end position="377"/>
    </location>
</feature>
<keyword evidence="6 7" id="KW-0472">Membrane</keyword>
<keyword evidence="2" id="KW-0813">Transport</keyword>
<comment type="subcellular location">
    <subcellularLocation>
        <location evidence="1">Cell membrane</location>
        <topology evidence="1">Multi-pass membrane protein</topology>
    </subcellularLocation>
</comment>
<feature type="transmembrane region" description="Helical" evidence="7">
    <location>
        <begin position="326"/>
        <end position="346"/>
    </location>
</feature>
<dbReference type="GO" id="GO:0005886">
    <property type="term" value="C:plasma membrane"/>
    <property type="evidence" value="ECO:0007669"/>
    <property type="project" value="UniProtKB-SubCell"/>
</dbReference>